<evidence type="ECO:0000313" key="4">
    <source>
        <dbReference type="Proteomes" id="UP000501747"/>
    </source>
</evidence>
<accession>A0A6G8AU40</accession>
<dbReference type="RefSeq" id="WP_166034643.1">
    <property type="nucleotide sequence ID" value="NZ_CP049887.1"/>
</dbReference>
<evidence type="ECO:0000256" key="1">
    <source>
        <dbReference type="ARBA" id="ARBA00007521"/>
    </source>
</evidence>
<dbReference type="InterPro" id="IPR003477">
    <property type="entry name" value="PemK-like"/>
</dbReference>
<dbReference type="GO" id="GO:0006402">
    <property type="term" value="P:mRNA catabolic process"/>
    <property type="evidence" value="ECO:0007669"/>
    <property type="project" value="TreeGrafter"/>
</dbReference>
<reference evidence="3 4" key="1">
    <citation type="submission" date="2020-03" db="EMBL/GenBank/DDBJ databases">
        <title>Vagococcus sp. nov., isolated from beetles.</title>
        <authorList>
            <person name="Hyun D.-W."/>
            <person name="Bae J.-W."/>
        </authorList>
    </citation>
    <scope>NUCLEOTIDE SEQUENCE [LARGE SCALE GENOMIC DNA]</scope>
    <source>
        <strain evidence="3 4">HDW17B</strain>
    </source>
</reference>
<organism evidence="3 4">
    <name type="scientific">Vagococcus hydrophili</name>
    <dbReference type="NCBI Taxonomy" id="2714947"/>
    <lineage>
        <taxon>Bacteria</taxon>
        <taxon>Bacillati</taxon>
        <taxon>Bacillota</taxon>
        <taxon>Bacilli</taxon>
        <taxon>Lactobacillales</taxon>
        <taxon>Enterococcaceae</taxon>
        <taxon>Vagococcus</taxon>
    </lineage>
</organism>
<name>A0A6G8AU40_9ENTE</name>
<gene>
    <name evidence="3" type="ORF">G7082_08305</name>
</gene>
<dbReference type="GO" id="GO:0004521">
    <property type="term" value="F:RNA endonuclease activity"/>
    <property type="evidence" value="ECO:0007669"/>
    <property type="project" value="TreeGrafter"/>
</dbReference>
<comment type="similarity">
    <text evidence="1">Belongs to the PemK/MazF family.</text>
</comment>
<evidence type="ECO:0000256" key="2">
    <source>
        <dbReference type="ARBA" id="ARBA00022649"/>
    </source>
</evidence>
<keyword evidence="4" id="KW-1185">Reference proteome</keyword>
<sequence length="117" mass="13380">MNQNVRSNKEFSRGDIFMMNPNPTKGHEQGNYRPFIVLSEELQKFSPHMLQVAPITSQRKGYPLHVELQTLNHNVGGLVLTEHTRTIDVMAYSVSFKVIDEATTECILECKKIIDSF</sequence>
<dbReference type="EMBL" id="CP049887">
    <property type="protein sequence ID" value="QIL48500.1"/>
    <property type="molecule type" value="Genomic_DNA"/>
</dbReference>
<keyword evidence="2" id="KW-1277">Toxin-antitoxin system</keyword>
<dbReference type="Gene3D" id="2.30.30.110">
    <property type="match status" value="1"/>
</dbReference>
<dbReference type="AlphaFoldDB" id="A0A6G8AU40"/>
<dbReference type="Proteomes" id="UP000501747">
    <property type="component" value="Chromosome"/>
</dbReference>
<protein>
    <submittedName>
        <fullName evidence="3">Type II toxin-antitoxin system PemK/MazF family toxin</fullName>
    </submittedName>
</protein>
<dbReference type="Pfam" id="PF02452">
    <property type="entry name" value="PemK_toxin"/>
    <property type="match status" value="1"/>
</dbReference>
<dbReference type="GO" id="GO:0003677">
    <property type="term" value="F:DNA binding"/>
    <property type="evidence" value="ECO:0007669"/>
    <property type="project" value="InterPro"/>
</dbReference>
<dbReference type="KEGG" id="vhy:G7082_08305"/>
<dbReference type="SUPFAM" id="SSF50118">
    <property type="entry name" value="Cell growth inhibitor/plasmid maintenance toxic component"/>
    <property type="match status" value="1"/>
</dbReference>
<dbReference type="PANTHER" id="PTHR33988">
    <property type="entry name" value="ENDORIBONUCLEASE MAZF-RELATED"/>
    <property type="match status" value="1"/>
</dbReference>
<dbReference type="GO" id="GO:0016075">
    <property type="term" value="P:rRNA catabolic process"/>
    <property type="evidence" value="ECO:0007669"/>
    <property type="project" value="TreeGrafter"/>
</dbReference>
<dbReference type="InterPro" id="IPR011067">
    <property type="entry name" value="Plasmid_toxin/cell-grow_inhib"/>
</dbReference>
<evidence type="ECO:0000313" key="3">
    <source>
        <dbReference type="EMBL" id="QIL48500.1"/>
    </source>
</evidence>
<proteinExistence type="inferred from homology"/>